<dbReference type="Proteomes" id="UP000256520">
    <property type="component" value="Unassembled WGS sequence"/>
</dbReference>
<dbReference type="InterPro" id="IPR036388">
    <property type="entry name" value="WH-like_DNA-bd_sf"/>
</dbReference>
<dbReference type="Pfam" id="PF00480">
    <property type="entry name" value="ROK"/>
    <property type="match status" value="1"/>
</dbReference>
<keyword evidence="3" id="KW-0859">Xylose metabolism</keyword>
<dbReference type="SUPFAM" id="SSF46785">
    <property type="entry name" value="Winged helix' DNA-binding domain"/>
    <property type="match status" value="1"/>
</dbReference>
<keyword evidence="3" id="KW-0119">Carbohydrate metabolism</keyword>
<protein>
    <submittedName>
        <fullName evidence="5">Glucokinase</fullName>
    </submittedName>
</protein>
<evidence type="ECO:0000256" key="2">
    <source>
        <dbReference type="ARBA" id="ARBA00006479"/>
    </source>
</evidence>
<dbReference type="InterPro" id="IPR036390">
    <property type="entry name" value="WH_DNA-bd_sf"/>
</dbReference>
<reference evidence="6" key="1">
    <citation type="submission" date="2017-11" db="EMBL/GenBank/DDBJ databases">
        <authorList>
            <person name="Zhu W."/>
        </authorList>
    </citation>
    <scope>NUCLEOTIDE SEQUENCE [LARGE SCALE GENOMIC DNA]</scope>
    <source>
        <strain evidence="6">CAU 1051</strain>
    </source>
</reference>
<dbReference type="PANTHER" id="PTHR18964:SF149">
    <property type="entry name" value="BIFUNCTIONAL UDP-N-ACETYLGLUCOSAMINE 2-EPIMERASE_N-ACETYLMANNOSAMINE KINASE"/>
    <property type="match status" value="1"/>
</dbReference>
<evidence type="ECO:0000259" key="4">
    <source>
        <dbReference type="Pfam" id="PF01047"/>
    </source>
</evidence>
<keyword evidence="5" id="KW-0418">Kinase</keyword>
<dbReference type="AlphaFoldDB" id="A0A3D8PX59"/>
<dbReference type="Pfam" id="PF01047">
    <property type="entry name" value="MarR"/>
    <property type="match status" value="1"/>
</dbReference>
<dbReference type="GO" id="GO:0042732">
    <property type="term" value="P:D-xylose metabolic process"/>
    <property type="evidence" value="ECO:0007669"/>
    <property type="project" value="UniProtKB-KW"/>
</dbReference>
<dbReference type="OrthoDB" id="9796533at2"/>
<sequence>MQKGNSAYIKKINKQLVLKWIINEKSTSRASISKALSISKPTISAIVDQLLEEGWIYETGNGVSSTSGGRKPVNIKFNPKKAYIIGIDIGGTKIAIGITDLNGNVCGLIDFPTQQYLDGDIFTEIKIRVEALKKELQIDDSKILGMGVGVPGVVEVETGIVHEAPAMGWRDFPVGEKLHSQFAYPVYIDNDVNISVLGEHWKGVGIDKKNLVYIAIGTGIGSGIMINGELYRGSNNSAGEIGYMVTDREYARTYQPIFEGYGFLESVSGGSSIGSKLSARIGKEITAKDAFDLYVKNDKDAVEVVDFAIENLSLGIANYISLLDPELIVLGGGVSESYPVISRKMEDIISRFTPRKCEVVQTSFGKEAGVIGAVALFLKEYDSIYKI</sequence>
<feature type="domain" description="HTH marR-type" evidence="4">
    <location>
        <begin position="16"/>
        <end position="57"/>
    </location>
</feature>
<dbReference type="InterPro" id="IPR000600">
    <property type="entry name" value="ROK"/>
</dbReference>
<dbReference type="GO" id="GO:0003700">
    <property type="term" value="F:DNA-binding transcription factor activity"/>
    <property type="evidence" value="ECO:0007669"/>
    <property type="project" value="InterPro"/>
</dbReference>
<keyword evidence="6" id="KW-1185">Reference proteome</keyword>
<dbReference type="InterPro" id="IPR043129">
    <property type="entry name" value="ATPase_NBD"/>
</dbReference>
<proteinExistence type="inferred from homology"/>
<dbReference type="Gene3D" id="1.10.10.10">
    <property type="entry name" value="Winged helix-like DNA-binding domain superfamily/Winged helix DNA-binding domain"/>
    <property type="match status" value="1"/>
</dbReference>
<dbReference type="CDD" id="cd23763">
    <property type="entry name" value="ASKHA_ATPase_ROK"/>
    <property type="match status" value="1"/>
</dbReference>
<dbReference type="EMBL" id="PIOD01000005">
    <property type="protein sequence ID" value="RDW20614.1"/>
    <property type="molecule type" value="Genomic_DNA"/>
</dbReference>
<name>A0A3D8PX59_9BACI</name>
<accession>A0A3D8PX59</accession>
<comment type="caution">
    <text evidence="5">The sequence shown here is derived from an EMBL/GenBank/DDBJ whole genome shotgun (WGS) entry which is preliminary data.</text>
</comment>
<dbReference type="InterPro" id="IPR000835">
    <property type="entry name" value="HTH_MarR-typ"/>
</dbReference>
<comment type="similarity">
    <text evidence="2">Belongs to the ROK (NagC/XylR) family.</text>
</comment>
<comment type="function">
    <text evidence="1">Transcriptional repressor of xylose-utilizing enzymes.</text>
</comment>
<keyword evidence="5" id="KW-0808">Transferase</keyword>
<dbReference type="GO" id="GO:0016301">
    <property type="term" value="F:kinase activity"/>
    <property type="evidence" value="ECO:0007669"/>
    <property type="project" value="UniProtKB-KW"/>
</dbReference>
<organism evidence="5 6">
    <name type="scientific">Oceanobacillus chungangensis</name>
    <dbReference type="NCBI Taxonomy" id="1229152"/>
    <lineage>
        <taxon>Bacteria</taxon>
        <taxon>Bacillati</taxon>
        <taxon>Bacillota</taxon>
        <taxon>Bacilli</taxon>
        <taxon>Bacillales</taxon>
        <taxon>Bacillaceae</taxon>
        <taxon>Oceanobacillus</taxon>
    </lineage>
</organism>
<dbReference type="Gene3D" id="3.30.420.40">
    <property type="match status" value="2"/>
</dbReference>
<dbReference type="SUPFAM" id="SSF53067">
    <property type="entry name" value="Actin-like ATPase domain"/>
    <property type="match status" value="1"/>
</dbReference>
<dbReference type="RefSeq" id="WP_115748726.1">
    <property type="nucleotide sequence ID" value="NZ_PIOD01000005.1"/>
</dbReference>
<evidence type="ECO:0000313" key="6">
    <source>
        <dbReference type="Proteomes" id="UP000256520"/>
    </source>
</evidence>
<evidence type="ECO:0000256" key="1">
    <source>
        <dbReference type="ARBA" id="ARBA00002486"/>
    </source>
</evidence>
<gene>
    <name evidence="5" type="ORF">CWR45_05100</name>
</gene>
<evidence type="ECO:0000256" key="3">
    <source>
        <dbReference type="ARBA" id="ARBA00022629"/>
    </source>
</evidence>
<dbReference type="PANTHER" id="PTHR18964">
    <property type="entry name" value="ROK (REPRESSOR, ORF, KINASE) FAMILY"/>
    <property type="match status" value="1"/>
</dbReference>
<evidence type="ECO:0000313" key="5">
    <source>
        <dbReference type="EMBL" id="RDW20614.1"/>
    </source>
</evidence>